<evidence type="ECO:0000256" key="1">
    <source>
        <dbReference type="SAM" id="MobiDB-lite"/>
    </source>
</evidence>
<organism evidence="2 3">
    <name type="scientific">Colletotrichum liriopes</name>
    <dbReference type="NCBI Taxonomy" id="708192"/>
    <lineage>
        <taxon>Eukaryota</taxon>
        <taxon>Fungi</taxon>
        <taxon>Dikarya</taxon>
        <taxon>Ascomycota</taxon>
        <taxon>Pezizomycotina</taxon>
        <taxon>Sordariomycetes</taxon>
        <taxon>Hypocreomycetidae</taxon>
        <taxon>Glomerellales</taxon>
        <taxon>Glomerellaceae</taxon>
        <taxon>Colletotrichum</taxon>
        <taxon>Colletotrichum spaethianum species complex</taxon>
    </lineage>
</organism>
<feature type="region of interest" description="Disordered" evidence="1">
    <location>
        <begin position="1"/>
        <end position="111"/>
    </location>
</feature>
<reference evidence="2 3" key="1">
    <citation type="submission" date="2021-07" db="EMBL/GenBank/DDBJ databases">
        <title>Genome data of Colletotrichum spaethianum.</title>
        <authorList>
            <person name="Utami Y.D."/>
            <person name="Hiruma K."/>
        </authorList>
    </citation>
    <scope>NUCLEOTIDE SEQUENCE [LARGE SCALE GENOMIC DNA]</scope>
    <source>
        <strain evidence="2 3">MAFF 242679</strain>
    </source>
</reference>
<feature type="compositionally biased region" description="Acidic residues" evidence="1">
    <location>
        <begin position="100"/>
        <end position="111"/>
    </location>
</feature>
<evidence type="ECO:0000313" key="3">
    <source>
        <dbReference type="Proteomes" id="UP001055172"/>
    </source>
</evidence>
<sequence length="264" mass="28944">MPPVVETQGSLPGHDAALQEKRKAAKREKKKKREMRRRKKSAKGVDAEPTTPPDSNPETKQETPKSSADADATMDFDSESEWEGFSDPPVPYAHIAASDSDADTLDSEDADDVKLPAGEGKNGINALQESIAHQFPGDPRPATHALANLLLDPKITEELGSLVAPSQPGFHTVDQLAIMTRLWFQRYRGKHVLLGIVPKDGDPIVDACSDHRKTGVLWINSSSGNLSQPGQKPIQFSGMQFVPAEVREYEKKSTRRQKTTGIEM</sequence>
<dbReference type="Proteomes" id="UP001055172">
    <property type="component" value="Unassembled WGS sequence"/>
</dbReference>
<comment type="caution">
    <text evidence="2">The sequence shown here is derived from an EMBL/GenBank/DDBJ whole genome shotgun (WGS) entry which is preliminary data.</text>
</comment>
<dbReference type="AlphaFoldDB" id="A0AA37GTH5"/>
<protein>
    <submittedName>
        <fullName evidence="2">Uncharacterized protein</fullName>
    </submittedName>
</protein>
<gene>
    <name evidence="2" type="ORF">ColLi_08691</name>
</gene>
<dbReference type="EMBL" id="BPPX01000019">
    <property type="protein sequence ID" value="GJC85853.1"/>
    <property type="molecule type" value="Genomic_DNA"/>
</dbReference>
<evidence type="ECO:0000313" key="2">
    <source>
        <dbReference type="EMBL" id="GJC85853.1"/>
    </source>
</evidence>
<proteinExistence type="predicted"/>
<name>A0AA37GTH5_9PEZI</name>
<accession>A0AA37GTH5</accession>
<keyword evidence="3" id="KW-1185">Reference proteome</keyword>
<feature type="compositionally biased region" description="Basic residues" evidence="1">
    <location>
        <begin position="23"/>
        <end position="42"/>
    </location>
</feature>
<feature type="compositionally biased region" description="Acidic residues" evidence="1">
    <location>
        <begin position="72"/>
        <end position="84"/>
    </location>
</feature>